<evidence type="ECO:0000256" key="1">
    <source>
        <dbReference type="SAM" id="Phobius"/>
    </source>
</evidence>
<dbReference type="Proteomes" id="UP000254876">
    <property type="component" value="Unassembled WGS sequence"/>
</dbReference>
<organism evidence="2 3">
    <name type="scientific">Elizabethkingia anophelis</name>
    <dbReference type="NCBI Taxonomy" id="1117645"/>
    <lineage>
        <taxon>Bacteria</taxon>
        <taxon>Pseudomonadati</taxon>
        <taxon>Bacteroidota</taxon>
        <taxon>Flavobacteriia</taxon>
        <taxon>Flavobacteriales</taxon>
        <taxon>Weeksellaceae</taxon>
        <taxon>Elizabethkingia</taxon>
    </lineage>
</organism>
<keyword evidence="1" id="KW-1133">Transmembrane helix</keyword>
<comment type="caution">
    <text evidence="2">The sequence shown here is derived from an EMBL/GenBank/DDBJ whole genome shotgun (WGS) entry which is preliminary data.</text>
</comment>
<keyword evidence="1" id="KW-0472">Membrane</keyword>
<name>A0A7Z7PVT5_9FLAO</name>
<feature type="transmembrane region" description="Helical" evidence="1">
    <location>
        <begin position="6"/>
        <end position="26"/>
    </location>
</feature>
<keyword evidence="1" id="KW-0812">Transmembrane</keyword>
<evidence type="ECO:0000313" key="2">
    <source>
        <dbReference type="EMBL" id="STC97698.1"/>
    </source>
</evidence>
<sequence>MKLKKLLEFLIKSIIIILFIFTFVVYKTETMMLKINKIKYNYLKKNEKKNYPKNIQLAEKLKSKK</sequence>
<dbReference type="EMBL" id="UFYD01000001">
    <property type="protein sequence ID" value="STC97698.1"/>
    <property type="molecule type" value="Genomic_DNA"/>
</dbReference>
<proteinExistence type="predicted"/>
<evidence type="ECO:0000313" key="3">
    <source>
        <dbReference type="Proteomes" id="UP000254876"/>
    </source>
</evidence>
<dbReference type="AlphaFoldDB" id="A0A7Z7PVT5"/>
<protein>
    <submittedName>
        <fullName evidence="2">Uncharacterized protein</fullName>
    </submittedName>
</protein>
<gene>
    <name evidence="2" type="ORF">NCTC10588_00962</name>
</gene>
<reference evidence="2 3" key="1">
    <citation type="submission" date="2018-06" db="EMBL/GenBank/DDBJ databases">
        <authorList>
            <consortium name="Pathogen Informatics"/>
            <person name="Doyle S."/>
        </authorList>
    </citation>
    <scope>NUCLEOTIDE SEQUENCE [LARGE SCALE GENOMIC DNA]</scope>
    <source>
        <strain evidence="2 3">NCTC10588</strain>
    </source>
</reference>
<accession>A0A7Z7PVT5</accession>